<dbReference type="Proteomes" id="UP000006548">
    <property type="component" value="Chromosome 3"/>
</dbReference>
<dbReference type="RefSeq" id="NP_683590.1">
    <property type="nucleotide sequence ID" value="NM_148748.1"/>
</dbReference>
<name>F4J6M8_ARATH</name>
<keyword evidence="3" id="KW-1185">Reference proteome</keyword>
<dbReference type="AlphaFoldDB" id="F4J6M8"/>
<dbReference type="Araport" id="AT3G24517"/>
<evidence type="ECO:0000313" key="3">
    <source>
        <dbReference type="Proteomes" id="UP000006548"/>
    </source>
</evidence>
<gene>
    <name evidence="1 2" type="ordered locus">At3g24517</name>
</gene>
<accession>F4J6M8</accession>
<dbReference type="InParanoid" id="F4J6M8"/>
<organism evidence="2 3">
    <name type="scientific">Arabidopsis thaliana</name>
    <name type="common">Mouse-ear cress</name>
    <dbReference type="NCBI Taxonomy" id="3702"/>
    <lineage>
        <taxon>Eukaryota</taxon>
        <taxon>Viridiplantae</taxon>
        <taxon>Streptophyta</taxon>
        <taxon>Embryophyta</taxon>
        <taxon>Tracheophyta</taxon>
        <taxon>Spermatophyta</taxon>
        <taxon>Magnoliopsida</taxon>
        <taxon>eudicotyledons</taxon>
        <taxon>Gunneridae</taxon>
        <taxon>Pentapetalae</taxon>
        <taxon>rosids</taxon>
        <taxon>malvids</taxon>
        <taxon>Brassicales</taxon>
        <taxon>Brassicaceae</taxon>
        <taxon>Camelineae</taxon>
        <taxon>Arabidopsis</taxon>
    </lineage>
</organism>
<dbReference type="ExpressionAtlas" id="F4J6M8">
    <property type="expression patterns" value="baseline"/>
</dbReference>
<dbReference type="EMBL" id="CP002686">
    <property type="protein sequence ID" value="AEE76914.1"/>
    <property type="molecule type" value="Genomic_DNA"/>
</dbReference>
<proteinExistence type="predicted"/>
<dbReference type="GeneID" id="822046"/>
<dbReference type="KEGG" id="ath:AT3G24517"/>
<evidence type="ECO:0000313" key="2">
    <source>
        <dbReference type="EMBL" id="AEE76914.1"/>
    </source>
</evidence>
<reference evidence="3" key="2">
    <citation type="journal article" date="2017" name="Plant J.">
        <title>Araport11: a complete reannotation of the Arabidopsis thaliana reference genome.</title>
        <authorList>
            <person name="Cheng C.Y."/>
            <person name="Krishnakumar V."/>
            <person name="Chan A.P."/>
            <person name="Thibaud-Nissen F."/>
            <person name="Schobel S."/>
            <person name="Town C.D."/>
        </authorList>
    </citation>
    <scope>GENOME REANNOTATION</scope>
    <source>
        <strain evidence="3">cv. Columbia</strain>
    </source>
</reference>
<sequence>MAHVRSRVVEGSSTNESMDNKLVTVKRRDDEKLELFIAEEVGNDGCKVKKVEEASVIITPWRRDHNAVLSQALKIMNTKLNNVESLLLEFSNQRIGVGKVEEALVITAPWRRDHNADFLQSFNYKGVRRRFSNYLKKVGNFFGDPRDMSLNSTADAGLLEGDT</sequence>
<dbReference type="TAIR" id="AT3G24517"/>
<protein>
    <submittedName>
        <fullName evidence="2">Uncharacterized protein</fullName>
    </submittedName>
</protein>
<reference evidence="2 3" key="1">
    <citation type="journal article" date="2000" name="Nature">
        <title>Sequence and analysis of chromosome 3 of the plant Arabidopsis thaliana.</title>
        <authorList>
            <consortium name="European Union Chromosome 3 Arabidopsis Sequencing Consortium"/>
            <consortium name="Institute for Genomic Research"/>
            <consortium name="Kazusa DNA Research Institute"/>
            <person name="Salanoubat M."/>
            <person name="Lemcke K."/>
            <person name="Rieger M."/>
            <person name="Ansorge W."/>
            <person name="Unseld M."/>
            <person name="Fartmann B."/>
            <person name="Valle G."/>
            <person name="Blocker H."/>
            <person name="Perez-Alonso M."/>
            <person name="Obermaier B."/>
            <person name="Delseny M."/>
            <person name="Boutry M."/>
            <person name="Grivell L.A."/>
            <person name="Mache R."/>
            <person name="Puigdomenech P."/>
            <person name="De Simone V."/>
            <person name="Choisne N."/>
            <person name="Artiguenave F."/>
            <person name="Robert C."/>
            <person name="Brottier P."/>
            <person name="Wincker P."/>
            <person name="Cattolico L."/>
            <person name="Weissenbach J."/>
            <person name="Saurin W."/>
            <person name="Quetier F."/>
            <person name="Schafer M."/>
            <person name="Muller-Auer S."/>
            <person name="Gabel C."/>
            <person name="Fuchs M."/>
            <person name="Benes V."/>
            <person name="Wurmbach E."/>
            <person name="Drzonek H."/>
            <person name="Erfle H."/>
            <person name="Jordan N."/>
            <person name="Bangert S."/>
            <person name="Wiedelmann R."/>
            <person name="Kranz H."/>
            <person name="Voss H."/>
            <person name="Holland R."/>
            <person name="Brandt P."/>
            <person name="Nyakatura G."/>
            <person name="Vezzi A."/>
            <person name="D'Angelo M."/>
            <person name="Pallavicini A."/>
            <person name="Toppo S."/>
            <person name="Simionati B."/>
            <person name="Conrad A."/>
            <person name="Hornischer K."/>
            <person name="Kauer G."/>
            <person name="Lohnert T.H."/>
            <person name="Nordsiek G."/>
            <person name="Reichelt J."/>
            <person name="Scharfe M."/>
            <person name="Schon O."/>
            <person name="Bargues M."/>
            <person name="Terol J."/>
            <person name="Climent J."/>
            <person name="Navarro P."/>
            <person name="Collado C."/>
            <person name="Perez-Perez A."/>
            <person name="Ottenwalder B."/>
            <person name="Duchemin D."/>
            <person name="Cooke R."/>
            <person name="Laudie M."/>
            <person name="Berger-Llauro C."/>
            <person name="Purnelle B."/>
            <person name="Masuy D."/>
            <person name="de Haan M."/>
            <person name="Maarse A.C."/>
            <person name="Alcaraz J.P."/>
            <person name="Cottet A."/>
            <person name="Casacuberta E."/>
            <person name="Monfort A."/>
            <person name="Argiriou A."/>
            <person name="flores M."/>
            <person name="Liguori R."/>
            <person name="Vitale D."/>
            <person name="Mannhaupt G."/>
            <person name="Haase D."/>
            <person name="Schoof H."/>
            <person name="Rudd S."/>
            <person name="Zaccaria P."/>
            <person name="Mewes H.W."/>
            <person name="Mayer K.F."/>
            <person name="Kaul S."/>
            <person name="Town C.D."/>
            <person name="Koo H.L."/>
            <person name="Tallon L.J."/>
            <person name="Jenkins J."/>
            <person name="Rooney T."/>
            <person name="Rizzo M."/>
            <person name="Walts A."/>
            <person name="Utterback T."/>
            <person name="Fujii C.Y."/>
            <person name="Shea T.P."/>
            <person name="Creasy T.H."/>
            <person name="Haas B."/>
            <person name="Maiti R."/>
            <person name="Wu D."/>
            <person name="Peterson J."/>
            <person name="Van Aken S."/>
            <person name="Pai G."/>
            <person name="Militscher J."/>
            <person name="Sellers P."/>
            <person name="Gill J.E."/>
            <person name="Feldblyum T.V."/>
            <person name="Preuss D."/>
            <person name="Lin X."/>
            <person name="Nierman W.C."/>
            <person name="Salzberg S.L."/>
            <person name="White O."/>
            <person name="Venter J.C."/>
            <person name="Fraser C.M."/>
            <person name="Kaneko T."/>
            <person name="Nakamura Y."/>
            <person name="Sato S."/>
            <person name="Kato T."/>
            <person name="Asamizu E."/>
            <person name="Sasamoto S."/>
            <person name="Kimura T."/>
            <person name="Idesawa K."/>
            <person name="Kawashima K."/>
            <person name="Kishida Y."/>
            <person name="Kiyokawa C."/>
            <person name="Kohara M."/>
            <person name="Matsumoto M."/>
            <person name="Matsuno A."/>
            <person name="Muraki A."/>
            <person name="Nakayama S."/>
            <person name="Nakazaki N."/>
            <person name="Shinpo S."/>
            <person name="Takeuchi C."/>
            <person name="Wada T."/>
            <person name="Watanabe A."/>
            <person name="Yamada M."/>
            <person name="Yasuda M."/>
            <person name="Tabata S."/>
        </authorList>
    </citation>
    <scope>NUCLEOTIDE SEQUENCE [LARGE SCALE GENOMIC DNA]</scope>
    <source>
        <strain evidence="3">cv. Columbia</strain>
    </source>
</reference>
<dbReference type="HOGENOM" id="CLU_1629333_0_0_1"/>
<dbReference type="PaxDb" id="3702-AT3G24517.1"/>
<evidence type="ECO:0000313" key="1">
    <source>
        <dbReference type="Araport" id="AT3G24517"/>
    </source>
</evidence>